<evidence type="ECO:0000256" key="1">
    <source>
        <dbReference type="SAM" id="MobiDB-lite"/>
    </source>
</evidence>
<reference evidence="2" key="1">
    <citation type="submission" date="2019-12" db="EMBL/GenBank/DDBJ databases">
        <title>Whole-genome sequence of Halomicrobium mukohataei pws1.</title>
        <authorList>
            <person name="Verma D.K."/>
            <person name="Gopal K."/>
            <person name="Prasad E.S."/>
        </authorList>
    </citation>
    <scope>NUCLEOTIDE SEQUENCE</scope>
    <source>
        <strain evidence="2">Pws1</strain>
    </source>
</reference>
<dbReference type="AlphaFoldDB" id="A0A847UE38"/>
<accession>A0A847UE38</accession>
<dbReference type="OrthoDB" id="222695at2157"/>
<feature type="compositionally biased region" description="Acidic residues" evidence="1">
    <location>
        <begin position="95"/>
        <end position="109"/>
    </location>
</feature>
<feature type="compositionally biased region" description="Acidic residues" evidence="1">
    <location>
        <begin position="171"/>
        <end position="200"/>
    </location>
</feature>
<protein>
    <submittedName>
        <fullName evidence="2">Uncharacterized protein</fullName>
    </submittedName>
</protein>
<feature type="compositionally biased region" description="Low complexity" evidence="1">
    <location>
        <begin position="138"/>
        <end position="150"/>
    </location>
</feature>
<comment type="caution">
    <text evidence="2">The sequence shown here is derived from an EMBL/GenBank/DDBJ whole genome shotgun (WGS) entry which is preliminary data.</text>
</comment>
<feature type="compositionally biased region" description="Low complexity" evidence="1">
    <location>
        <begin position="110"/>
        <end position="127"/>
    </location>
</feature>
<dbReference type="RefSeq" id="WP_170093225.1">
    <property type="nucleotide sequence ID" value="NZ_WOYG01000001.1"/>
</dbReference>
<feature type="compositionally biased region" description="Acidic residues" evidence="1">
    <location>
        <begin position="54"/>
        <end position="63"/>
    </location>
</feature>
<gene>
    <name evidence="2" type="ORF">GOC74_05315</name>
</gene>
<dbReference type="Proteomes" id="UP000608662">
    <property type="component" value="Unassembled WGS sequence"/>
</dbReference>
<dbReference type="EMBL" id="WOYG01000001">
    <property type="protein sequence ID" value="NLV09348.1"/>
    <property type="molecule type" value="Genomic_DNA"/>
</dbReference>
<organism evidence="2 3">
    <name type="scientific">Halomicrobium mukohataei</name>
    <dbReference type="NCBI Taxonomy" id="57705"/>
    <lineage>
        <taxon>Archaea</taxon>
        <taxon>Methanobacteriati</taxon>
        <taxon>Methanobacteriota</taxon>
        <taxon>Stenosarchaea group</taxon>
        <taxon>Halobacteria</taxon>
        <taxon>Halobacteriales</taxon>
        <taxon>Haloarculaceae</taxon>
        <taxon>Halomicrobium</taxon>
    </lineage>
</organism>
<feature type="compositionally biased region" description="Acidic residues" evidence="1">
    <location>
        <begin position="72"/>
        <end position="87"/>
    </location>
</feature>
<feature type="compositionally biased region" description="Basic and acidic residues" evidence="1">
    <location>
        <begin position="30"/>
        <end position="41"/>
    </location>
</feature>
<proteinExistence type="predicted"/>
<feature type="region of interest" description="Disordered" evidence="1">
    <location>
        <begin position="1"/>
        <end position="150"/>
    </location>
</feature>
<feature type="region of interest" description="Disordered" evidence="1">
    <location>
        <begin position="169"/>
        <end position="200"/>
    </location>
</feature>
<name>A0A847UE38_9EURY</name>
<evidence type="ECO:0000313" key="2">
    <source>
        <dbReference type="EMBL" id="NLV09348.1"/>
    </source>
</evidence>
<sequence length="200" mass="20685">MTGPECPAEGCDYNEDGEKSKKSVRRHINAKADDAHEDTEALRAALMEQTSTADEGDEGDDDPPGTGGAAATEDDEQGEPAVEDAESGTEAGNEYPEEGDDMDQSDEYEQQLQQQGAESSGESTDGSGTDGQDDRAQSDASSGSSGRSGLAILGGTIALLVAFLVATSGDSDNEDEPVEVESEVSDAGPVDEGETPQEVF</sequence>
<evidence type="ECO:0000313" key="3">
    <source>
        <dbReference type="Proteomes" id="UP000608662"/>
    </source>
</evidence>